<evidence type="ECO:0000256" key="1">
    <source>
        <dbReference type="SAM" id="SignalP"/>
    </source>
</evidence>
<protein>
    <recommendedName>
        <fullName evidence="4">DUF885 domain-containing protein</fullName>
    </recommendedName>
</protein>
<dbReference type="Pfam" id="PF05960">
    <property type="entry name" value="DUF885"/>
    <property type="match status" value="1"/>
</dbReference>
<dbReference type="Proteomes" id="UP000631300">
    <property type="component" value="Unassembled WGS sequence"/>
</dbReference>
<feature type="signal peptide" evidence="1">
    <location>
        <begin position="1"/>
        <end position="21"/>
    </location>
</feature>
<reference evidence="2" key="2">
    <citation type="submission" date="2020-09" db="EMBL/GenBank/DDBJ databases">
        <authorList>
            <person name="Sun Q."/>
            <person name="Kim S."/>
        </authorList>
    </citation>
    <scope>NUCLEOTIDE SEQUENCE</scope>
    <source>
        <strain evidence="2">KCTC 22164</strain>
    </source>
</reference>
<sequence>MVKLASIFALLMLIASLSVSAQTRNNNDDALYSLLDDIWQYELSVSPMLASREGLTSHNSVLPDISPEALKRQHQQWQAFADKLADFDDKALSTDATISLLMQRYRLNNYIDNYRFKTYLVPINSEYGFHASMASLPKIVSFRDAQDYRDYLSRLTALSAYFEQQMAYMREAIDVGYTQPKVVLEGFEDSVTPYISELPSESPFYRPFDSFPAHITEAQQRTLQEDAKSVITEHVTPSYQAFYDFLVEEYIPSARTDIAATNWPQGEAFYRNRVKHYTTTDMTPQQIHDLGLSEVARIRKQMQQIINELEFDGDIDAFIHFLRTDPQFYADTPEELLKEAAFIAKKMDARLPQLFEHLPRTPYGVAPVPESIAPKYTTGRYIHPSRDDQPGYYWVNTYALDKRPLYALPALTLHEAVPGHHLQISLAAELEDLPKVRQNTYISAFGEGWGLYSEFLGIEAGMYEDPYDDFGRLSYEMWRACRLVVDTGMHSFGWTRRQALDYMLKNTALSEHNVTTEIDRYISWPAQALSYKIGEIKIKALREKAENALGKDFDVRQFHRAVLAHGSVPLFILEQQIDNYIQRTKGNEGA</sequence>
<dbReference type="PANTHER" id="PTHR33361:SF2">
    <property type="entry name" value="DUF885 DOMAIN-CONTAINING PROTEIN"/>
    <property type="match status" value="1"/>
</dbReference>
<accession>A0A918JK43</accession>
<name>A0A918JK43_9ALTE</name>
<feature type="chain" id="PRO_5037824288" description="DUF885 domain-containing protein" evidence="1">
    <location>
        <begin position="22"/>
        <end position="590"/>
    </location>
</feature>
<proteinExistence type="predicted"/>
<organism evidence="2 3">
    <name type="scientific">Alteromonas halophila</name>
    <dbReference type="NCBI Taxonomy" id="516698"/>
    <lineage>
        <taxon>Bacteria</taxon>
        <taxon>Pseudomonadati</taxon>
        <taxon>Pseudomonadota</taxon>
        <taxon>Gammaproteobacteria</taxon>
        <taxon>Alteromonadales</taxon>
        <taxon>Alteromonadaceae</taxon>
        <taxon>Alteromonas/Salinimonas group</taxon>
        <taxon>Alteromonas</taxon>
    </lineage>
</organism>
<comment type="caution">
    <text evidence="2">The sequence shown here is derived from an EMBL/GenBank/DDBJ whole genome shotgun (WGS) entry which is preliminary data.</text>
</comment>
<evidence type="ECO:0000313" key="2">
    <source>
        <dbReference type="EMBL" id="GGW85247.1"/>
    </source>
</evidence>
<evidence type="ECO:0000313" key="3">
    <source>
        <dbReference type="Proteomes" id="UP000631300"/>
    </source>
</evidence>
<keyword evidence="3" id="KW-1185">Reference proteome</keyword>
<reference evidence="2" key="1">
    <citation type="journal article" date="2014" name="Int. J. Syst. Evol. Microbiol.">
        <title>Complete genome sequence of Corynebacterium casei LMG S-19264T (=DSM 44701T), isolated from a smear-ripened cheese.</title>
        <authorList>
            <consortium name="US DOE Joint Genome Institute (JGI-PGF)"/>
            <person name="Walter F."/>
            <person name="Albersmeier A."/>
            <person name="Kalinowski J."/>
            <person name="Ruckert C."/>
        </authorList>
    </citation>
    <scope>NUCLEOTIDE SEQUENCE</scope>
    <source>
        <strain evidence="2">KCTC 22164</strain>
    </source>
</reference>
<keyword evidence="1" id="KW-0732">Signal</keyword>
<dbReference type="InterPro" id="IPR010281">
    <property type="entry name" value="DUF885"/>
</dbReference>
<evidence type="ECO:0008006" key="4">
    <source>
        <dbReference type="Google" id="ProtNLM"/>
    </source>
</evidence>
<gene>
    <name evidence="2" type="ORF">GCM10007391_18940</name>
</gene>
<dbReference type="AlphaFoldDB" id="A0A918JK43"/>
<dbReference type="RefSeq" id="WP_189405737.1">
    <property type="nucleotide sequence ID" value="NZ_BMXP01000003.1"/>
</dbReference>
<dbReference type="PANTHER" id="PTHR33361">
    <property type="entry name" value="GLR0591 PROTEIN"/>
    <property type="match status" value="1"/>
</dbReference>
<dbReference type="EMBL" id="BMXP01000003">
    <property type="protein sequence ID" value="GGW85247.1"/>
    <property type="molecule type" value="Genomic_DNA"/>
</dbReference>